<keyword evidence="2" id="KW-1185">Reference proteome</keyword>
<reference evidence="1 2" key="1">
    <citation type="journal article" date="2013" name="Curr. Biol.">
        <title>The Genome of the Foraminiferan Reticulomyxa filosa.</title>
        <authorList>
            <person name="Glockner G."/>
            <person name="Hulsmann N."/>
            <person name="Schleicher M."/>
            <person name="Noegel A.A."/>
            <person name="Eichinger L."/>
            <person name="Gallinger C."/>
            <person name="Pawlowski J."/>
            <person name="Sierra R."/>
            <person name="Euteneuer U."/>
            <person name="Pillet L."/>
            <person name="Moustafa A."/>
            <person name="Platzer M."/>
            <person name="Groth M."/>
            <person name="Szafranski K."/>
            <person name="Schliwa M."/>
        </authorList>
    </citation>
    <scope>NUCLEOTIDE SEQUENCE [LARGE SCALE GENOMIC DNA]</scope>
</reference>
<dbReference type="AlphaFoldDB" id="X6N7R5"/>
<accession>X6N7R5</accession>
<evidence type="ECO:0000313" key="1">
    <source>
        <dbReference type="EMBL" id="ETO21794.1"/>
    </source>
</evidence>
<comment type="caution">
    <text evidence="1">The sequence shown here is derived from an EMBL/GenBank/DDBJ whole genome shotgun (WGS) entry which is preliminary data.</text>
</comment>
<gene>
    <name evidence="1" type="ORF">RFI_15410</name>
</gene>
<protein>
    <submittedName>
        <fullName evidence="1">Uncharacterized protein</fullName>
    </submittedName>
</protein>
<sequence>MIFKFLLDMCLKNDKNVNLKFDCLLYIKWALRIISADGTHYCFSGDNFMLLIFLGGRFGSQLAQATVTKVEFEEKRETHFVDRIELSDQIKRINEVYRSAFNWTYQLNADSISQKKKRIALLTCVVSKDQAYDLRALQLYYNSKLMYAHHHKYELIIDTFDYLSNFNQSRTEVFYVSDQNKNTSHCEIINYFEHGYACIPRGSRLNSDPNYRAKAQEYNWRITWDCDNVTIAITNHWNKVLSLIYWSKYFDTVVWLDDDVVIGNVMNTPIHHWFNQMKNNGTNVTKPYLFLPYDHTEHLTFSNFAFIVNTSTASEGRGFLMRWYENRKLPGELIVYMYMDVCLLFNNKLTCVSTYFDQGVLYVTILEYARGYLIRLVNSSNVSSQKKILLQNSVRCIDSCVYCFMHDCITTCLPMALVARTIHSQYLPIIFLPMLSERPKFDVQANWGLSDDFKIEKTVNDTLLIHLRAQNDPMSTTAKIYNFYKSFMQPTIDRYLHMNNLIEKSQ</sequence>
<dbReference type="EMBL" id="ASPP01011288">
    <property type="protein sequence ID" value="ETO21794.1"/>
    <property type="molecule type" value="Genomic_DNA"/>
</dbReference>
<organism evidence="1 2">
    <name type="scientific">Reticulomyxa filosa</name>
    <dbReference type="NCBI Taxonomy" id="46433"/>
    <lineage>
        <taxon>Eukaryota</taxon>
        <taxon>Sar</taxon>
        <taxon>Rhizaria</taxon>
        <taxon>Retaria</taxon>
        <taxon>Foraminifera</taxon>
        <taxon>Monothalamids</taxon>
        <taxon>Reticulomyxidae</taxon>
        <taxon>Reticulomyxa</taxon>
    </lineage>
</organism>
<proteinExistence type="predicted"/>
<name>X6N7R5_RETFI</name>
<evidence type="ECO:0000313" key="2">
    <source>
        <dbReference type="Proteomes" id="UP000023152"/>
    </source>
</evidence>
<dbReference type="Proteomes" id="UP000023152">
    <property type="component" value="Unassembled WGS sequence"/>
</dbReference>